<accession>A0A2Z7CTP8</accession>
<protein>
    <recommendedName>
        <fullName evidence="1">DNA helicase Pif1-like 2B domain-containing protein</fullName>
    </recommendedName>
</protein>
<gene>
    <name evidence="2" type="ORF">F511_31490</name>
</gene>
<evidence type="ECO:0000259" key="1">
    <source>
        <dbReference type="Pfam" id="PF21530"/>
    </source>
</evidence>
<dbReference type="Pfam" id="PF21530">
    <property type="entry name" value="Pif1_2B_dom"/>
    <property type="match status" value="1"/>
</dbReference>
<name>A0A2Z7CTP8_9LAMI</name>
<dbReference type="GO" id="GO:0006260">
    <property type="term" value="P:DNA replication"/>
    <property type="evidence" value="ECO:0007669"/>
    <property type="project" value="TreeGrafter"/>
</dbReference>
<keyword evidence="3" id="KW-1185">Reference proteome</keyword>
<dbReference type="OrthoDB" id="1930718at2759"/>
<dbReference type="EMBL" id="KQ992547">
    <property type="protein sequence ID" value="KZV50108.1"/>
    <property type="molecule type" value="Genomic_DNA"/>
</dbReference>
<dbReference type="InterPro" id="IPR049163">
    <property type="entry name" value="Pif1-like_2B_dom"/>
</dbReference>
<dbReference type="Proteomes" id="UP000250235">
    <property type="component" value="Unassembled WGS sequence"/>
</dbReference>
<dbReference type="PANTHER" id="PTHR23274:SF48">
    <property type="entry name" value="ATP-DEPENDENT DNA HELICASE"/>
    <property type="match status" value="1"/>
</dbReference>
<organism evidence="2 3">
    <name type="scientific">Dorcoceras hygrometricum</name>
    <dbReference type="NCBI Taxonomy" id="472368"/>
    <lineage>
        <taxon>Eukaryota</taxon>
        <taxon>Viridiplantae</taxon>
        <taxon>Streptophyta</taxon>
        <taxon>Embryophyta</taxon>
        <taxon>Tracheophyta</taxon>
        <taxon>Spermatophyta</taxon>
        <taxon>Magnoliopsida</taxon>
        <taxon>eudicotyledons</taxon>
        <taxon>Gunneridae</taxon>
        <taxon>Pentapetalae</taxon>
        <taxon>asterids</taxon>
        <taxon>lamiids</taxon>
        <taxon>Lamiales</taxon>
        <taxon>Gesneriaceae</taxon>
        <taxon>Didymocarpoideae</taxon>
        <taxon>Trichosporeae</taxon>
        <taxon>Loxocarpinae</taxon>
        <taxon>Dorcoceras</taxon>
    </lineage>
</organism>
<feature type="domain" description="DNA helicase Pif1-like 2B" evidence="1">
    <location>
        <begin position="1"/>
        <end position="23"/>
    </location>
</feature>
<sequence>MLLRNIDHSLGLCNGTRLIVTRLRNHVLEGRILTGSNAGHKVLIPRMSLTPSDPRLPFNSNEDNFL</sequence>
<dbReference type="GO" id="GO:0005657">
    <property type="term" value="C:replication fork"/>
    <property type="evidence" value="ECO:0007669"/>
    <property type="project" value="TreeGrafter"/>
</dbReference>
<evidence type="ECO:0000313" key="3">
    <source>
        <dbReference type="Proteomes" id="UP000250235"/>
    </source>
</evidence>
<reference evidence="2 3" key="1">
    <citation type="journal article" date="2015" name="Proc. Natl. Acad. Sci. U.S.A.">
        <title>The resurrection genome of Boea hygrometrica: A blueprint for survival of dehydration.</title>
        <authorList>
            <person name="Xiao L."/>
            <person name="Yang G."/>
            <person name="Zhang L."/>
            <person name="Yang X."/>
            <person name="Zhao S."/>
            <person name="Ji Z."/>
            <person name="Zhou Q."/>
            <person name="Hu M."/>
            <person name="Wang Y."/>
            <person name="Chen M."/>
            <person name="Xu Y."/>
            <person name="Jin H."/>
            <person name="Xiao X."/>
            <person name="Hu G."/>
            <person name="Bao F."/>
            <person name="Hu Y."/>
            <person name="Wan P."/>
            <person name="Li L."/>
            <person name="Deng X."/>
            <person name="Kuang T."/>
            <person name="Xiang C."/>
            <person name="Zhu J.K."/>
            <person name="Oliver M.J."/>
            <person name="He Y."/>
        </authorList>
    </citation>
    <scope>NUCLEOTIDE SEQUENCE [LARGE SCALE GENOMIC DNA]</scope>
    <source>
        <strain evidence="3">cv. XS01</strain>
    </source>
</reference>
<dbReference type="PANTHER" id="PTHR23274">
    <property type="entry name" value="DNA HELICASE-RELATED"/>
    <property type="match status" value="1"/>
</dbReference>
<proteinExistence type="predicted"/>
<evidence type="ECO:0000313" key="2">
    <source>
        <dbReference type="EMBL" id="KZV50108.1"/>
    </source>
</evidence>
<dbReference type="AlphaFoldDB" id="A0A2Z7CTP8"/>